<evidence type="ECO:0000313" key="1">
    <source>
        <dbReference type="EMBL" id="EPT02445.1"/>
    </source>
</evidence>
<dbReference type="Proteomes" id="UP000015241">
    <property type="component" value="Unassembled WGS sequence"/>
</dbReference>
<sequence>MQRRRQDAGLPTIPLELHDKVIGFLWDDQPTLGACSLVARAWLPAARSHKFHSLRLQSCYRRSGFEELLDSALLNSRSLTRYVCELRIGVDPQDNAVCEPKVQRAVWHDLGLIRLLHELPALEVLRLENLWWDPSLLSQEMAQLLFAYTRKVKHLHISSVAFLHMGDMLRVLLSAPALARASLVLSWCSADSHSIPAASLAALAGREVRLGRVVADTASYVGLYMAVYRSVLAHAQIAVSIDSLTLTAGDPQRRFMLHETVAFLSRTYEEVFRRRLDQSCALAPVACGRIPDDWTFGEASVPSTFIRVNTLDVDLHDGNEHFARAVVDLLNIGVLRARRVAFRFGTCTPCWDWDVDGRLDDALLQLAQEDAHLDVDFCVETPQDPVRMAEWVGALETRLFQFLASDAHARLVCTVVSHTGFRYTLQHGWS</sequence>
<reference evidence="1 2" key="1">
    <citation type="journal article" date="2012" name="Science">
        <title>The Paleozoic origin of enzymatic lignin decomposition reconstructed from 31 fungal genomes.</title>
        <authorList>
            <person name="Floudas D."/>
            <person name="Binder M."/>
            <person name="Riley R."/>
            <person name="Barry K."/>
            <person name="Blanchette R.A."/>
            <person name="Henrissat B."/>
            <person name="Martinez A.T."/>
            <person name="Otillar R."/>
            <person name="Spatafora J.W."/>
            <person name="Yadav J.S."/>
            <person name="Aerts A."/>
            <person name="Benoit I."/>
            <person name="Boyd A."/>
            <person name="Carlson A."/>
            <person name="Copeland A."/>
            <person name="Coutinho P.M."/>
            <person name="de Vries R.P."/>
            <person name="Ferreira P."/>
            <person name="Findley K."/>
            <person name="Foster B."/>
            <person name="Gaskell J."/>
            <person name="Glotzer D."/>
            <person name="Gorecki P."/>
            <person name="Heitman J."/>
            <person name="Hesse C."/>
            <person name="Hori C."/>
            <person name="Igarashi K."/>
            <person name="Jurgens J.A."/>
            <person name="Kallen N."/>
            <person name="Kersten P."/>
            <person name="Kohler A."/>
            <person name="Kuees U."/>
            <person name="Kumar T.K.A."/>
            <person name="Kuo A."/>
            <person name="LaButti K."/>
            <person name="Larrondo L.F."/>
            <person name="Lindquist E."/>
            <person name="Ling A."/>
            <person name="Lombard V."/>
            <person name="Lucas S."/>
            <person name="Lundell T."/>
            <person name="Martin R."/>
            <person name="McLaughlin D.J."/>
            <person name="Morgenstern I."/>
            <person name="Morin E."/>
            <person name="Murat C."/>
            <person name="Nagy L.G."/>
            <person name="Nolan M."/>
            <person name="Ohm R.A."/>
            <person name="Patyshakuliyeva A."/>
            <person name="Rokas A."/>
            <person name="Ruiz-Duenas F.J."/>
            <person name="Sabat G."/>
            <person name="Salamov A."/>
            <person name="Samejima M."/>
            <person name="Schmutz J."/>
            <person name="Slot J.C."/>
            <person name="St John F."/>
            <person name="Stenlid J."/>
            <person name="Sun H."/>
            <person name="Sun S."/>
            <person name="Syed K."/>
            <person name="Tsang A."/>
            <person name="Wiebenga A."/>
            <person name="Young D."/>
            <person name="Pisabarro A."/>
            <person name="Eastwood D.C."/>
            <person name="Martin F."/>
            <person name="Cullen D."/>
            <person name="Grigoriev I.V."/>
            <person name="Hibbett D.S."/>
        </authorList>
    </citation>
    <scope>NUCLEOTIDE SEQUENCE</scope>
    <source>
        <strain evidence="2">FP-58527</strain>
    </source>
</reference>
<evidence type="ECO:0000313" key="2">
    <source>
        <dbReference type="Proteomes" id="UP000015241"/>
    </source>
</evidence>
<dbReference type="STRING" id="743788.S8FW03"/>
<gene>
    <name evidence="1" type="ORF">FOMPIDRAFT_1015252</name>
</gene>
<accession>S8FW03</accession>
<proteinExistence type="predicted"/>
<organism evidence="1 2">
    <name type="scientific">Fomitopsis schrenkii</name>
    <name type="common">Brown rot fungus</name>
    <dbReference type="NCBI Taxonomy" id="2126942"/>
    <lineage>
        <taxon>Eukaryota</taxon>
        <taxon>Fungi</taxon>
        <taxon>Dikarya</taxon>
        <taxon>Basidiomycota</taxon>
        <taxon>Agaricomycotina</taxon>
        <taxon>Agaricomycetes</taxon>
        <taxon>Polyporales</taxon>
        <taxon>Fomitopsis</taxon>
    </lineage>
</organism>
<protein>
    <recommendedName>
        <fullName evidence="3">F-box domain-containing protein</fullName>
    </recommendedName>
</protein>
<dbReference type="AlphaFoldDB" id="S8FW03"/>
<name>S8FW03_FOMSC</name>
<keyword evidence="2" id="KW-1185">Reference proteome</keyword>
<dbReference type="InParanoid" id="S8FW03"/>
<dbReference type="EMBL" id="KE504135">
    <property type="protein sequence ID" value="EPT02445.1"/>
    <property type="molecule type" value="Genomic_DNA"/>
</dbReference>
<dbReference type="HOGENOM" id="CLU_630107_0_0_1"/>
<dbReference type="OrthoDB" id="2791293at2759"/>
<evidence type="ECO:0008006" key="3">
    <source>
        <dbReference type="Google" id="ProtNLM"/>
    </source>
</evidence>